<sequence length="189" mass="22529">MKRFFTLLCLFFIPLCYSQKKVVATRCDIFCFQFLDEGVALKNEIYNNKAIIALYKWAFEDMGVGYFEKRYEFKYHNKIMYLKTKRKLQYYNFYFKNIPFKKGYYLVKISELKGKETIKGSEINVPEELQNMLFLDADAARTTTAQNIYFKDLEFIVIDLKDTKNVKIEPISKKKYLEDNVGTGLKKDF</sequence>
<accession>A0A250F1J0</accession>
<organism evidence="1 2">
    <name type="scientific">Capnocytophaga sputigena</name>
    <dbReference type="NCBI Taxonomy" id="1019"/>
    <lineage>
        <taxon>Bacteria</taxon>
        <taxon>Pseudomonadati</taxon>
        <taxon>Bacteroidota</taxon>
        <taxon>Flavobacteriia</taxon>
        <taxon>Flavobacteriales</taxon>
        <taxon>Flavobacteriaceae</taxon>
        <taxon>Capnocytophaga</taxon>
    </lineage>
</organism>
<name>A0A250F1J0_CAPSP</name>
<reference evidence="2" key="1">
    <citation type="submission" date="2017-06" db="EMBL/GenBank/DDBJ databases">
        <title>Capnocytophaga spp. assemblies.</title>
        <authorList>
            <person name="Gulvik C.A."/>
        </authorList>
    </citation>
    <scope>NUCLEOTIDE SEQUENCE [LARGE SCALE GENOMIC DNA]</scope>
    <source>
        <strain evidence="2">H4486</strain>
    </source>
</reference>
<evidence type="ECO:0000313" key="1">
    <source>
        <dbReference type="EMBL" id="ATA79023.1"/>
    </source>
</evidence>
<protein>
    <submittedName>
        <fullName evidence="1">Uncharacterized protein</fullName>
    </submittedName>
</protein>
<proteinExistence type="predicted"/>
<dbReference type="RefSeq" id="WP_095901021.1">
    <property type="nucleotide sequence ID" value="NZ_CP022383.1"/>
</dbReference>
<dbReference type="Proteomes" id="UP000217334">
    <property type="component" value="Chromosome"/>
</dbReference>
<evidence type="ECO:0000313" key="2">
    <source>
        <dbReference type="Proteomes" id="UP000217334"/>
    </source>
</evidence>
<gene>
    <name evidence="1" type="ORF">CGC59_04695</name>
</gene>
<dbReference type="AlphaFoldDB" id="A0A250F1J0"/>
<dbReference type="EMBL" id="CP022383">
    <property type="protein sequence ID" value="ATA79023.1"/>
    <property type="molecule type" value="Genomic_DNA"/>
</dbReference>